<comment type="caution">
    <text evidence="10">The sequence shown here is derived from an EMBL/GenBank/DDBJ whole genome shotgun (WGS) entry which is preliminary data.</text>
</comment>
<organism evidence="10 11">
    <name type="scientific">Basidiobolus ranarum</name>
    <dbReference type="NCBI Taxonomy" id="34480"/>
    <lineage>
        <taxon>Eukaryota</taxon>
        <taxon>Fungi</taxon>
        <taxon>Fungi incertae sedis</taxon>
        <taxon>Zoopagomycota</taxon>
        <taxon>Entomophthoromycotina</taxon>
        <taxon>Basidiobolomycetes</taxon>
        <taxon>Basidiobolales</taxon>
        <taxon>Basidiobolaceae</taxon>
        <taxon>Basidiobolus</taxon>
    </lineage>
</organism>
<dbReference type="SMART" id="SM00737">
    <property type="entry name" value="ML"/>
    <property type="match status" value="1"/>
</dbReference>
<protein>
    <recommendedName>
        <fullName evidence="4">Phosphatidylglycerol/phosphatidylinositol transfer protein</fullName>
    </recommendedName>
</protein>
<name>A0ABR2WMP4_9FUNG</name>
<dbReference type="PANTHER" id="PTHR11306">
    <property type="entry name" value="NIEMANN PICK TYPE C2 PROTEIN NPC2-RELATED"/>
    <property type="match status" value="1"/>
</dbReference>
<accession>A0ABR2WMP4</accession>
<dbReference type="InterPro" id="IPR014756">
    <property type="entry name" value="Ig_E-set"/>
</dbReference>
<gene>
    <name evidence="10" type="ORF">K7432_011180</name>
</gene>
<keyword evidence="7" id="KW-0445">Lipid transport</keyword>
<feature type="chain" id="PRO_5045987855" description="Phosphatidylglycerol/phosphatidylinositol transfer protein" evidence="8">
    <location>
        <begin position="21"/>
        <end position="175"/>
    </location>
</feature>
<evidence type="ECO:0000256" key="1">
    <source>
        <dbReference type="ARBA" id="ARBA00002053"/>
    </source>
</evidence>
<dbReference type="Proteomes" id="UP001479436">
    <property type="component" value="Unassembled WGS sequence"/>
</dbReference>
<evidence type="ECO:0000313" key="10">
    <source>
        <dbReference type="EMBL" id="KAK9762771.1"/>
    </source>
</evidence>
<dbReference type="Gene3D" id="2.60.40.770">
    <property type="match status" value="1"/>
</dbReference>
<comment type="similarity">
    <text evidence="2">Belongs to the NPC2 family.</text>
</comment>
<dbReference type="InterPro" id="IPR003172">
    <property type="entry name" value="ML_dom"/>
</dbReference>
<keyword evidence="6 8" id="KW-0732">Signal</keyword>
<dbReference type="CDD" id="cd00917">
    <property type="entry name" value="PG-PI_TP"/>
    <property type="match status" value="1"/>
</dbReference>
<comment type="function">
    <text evidence="1">Catalyzes the intermembrane transfer of phosphatidylglycerol and phosphatidylinositol.</text>
</comment>
<dbReference type="PANTHER" id="PTHR11306:SF0">
    <property type="entry name" value="PHOSPHATIDYLGLYCEROL_PHOSPHATIDYLINOSITOL TRANSFER PROTEIN"/>
    <property type="match status" value="1"/>
</dbReference>
<sequence length="175" mass="19211">MWKLTTFILALLVCLSFARADLNLQEEELQDDGDYLDQQTYDNPLGKPLGDSLFDCGSPSDLLKISSVTLSPDPPSKGQKLRIQGSGVFTDVVGEGSYAVVSVKYGRIRILQMKFDTCKEIKQIDKECPLGPGPQSIDAEVDLPKEIPPGKYTAHAQVYTKDGRQVACVNGLIQF</sequence>
<evidence type="ECO:0000256" key="3">
    <source>
        <dbReference type="ARBA" id="ARBA00011245"/>
    </source>
</evidence>
<reference evidence="10 11" key="1">
    <citation type="submission" date="2023-04" db="EMBL/GenBank/DDBJ databases">
        <title>Genome of Basidiobolus ranarum AG-B5.</title>
        <authorList>
            <person name="Stajich J.E."/>
            <person name="Carter-House D."/>
            <person name="Gryganskyi A."/>
        </authorList>
    </citation>
    <scope>NUCLEOTIDE SEQUENCE [LARGE SCALE GENOMIC DNA]</scope>
    <source>
        <strain evidence="10 11">AG-B5</strain>
    </source>
</reference>
<dbReference type="InterPro" id="IPR033917">
    <property type="entry name" value="ML_PG-PI_TP"/>
</dbReference>
<comment type="subunit">
    <text evidence="3">Monomer.</text>
</comment>
<dbReference type="EMBL" id="JASJQH010000837">
    <property type="protein sequence ID" value="KAK9762771.1"/>
    <property type="molecule type" value="Genomic_DNA"/>
</dbReference>
<proteinExistence type="inferred from homology"/>
<dbReference type="SUPFAM" id="SSF81296">
    <property type="entry name" value="E set domains"/>
    <property type="match status" value="1"/>
</dbReference>
<dbReference type="InterPro" id="IPR039670">
    <property type="entry name" value="NPC2-like"/>
</dbReference>
<evidence type="ECO:0000256" key="5">
    <source>
        <dbReference type="ARBA" id="ARBA00022448"/>
    </source>
</evidence>
<evidence type="ECO:0000259" key="9">
    <source>
        <dbReference type="SMART" id="SM00737"/>
    </source>
</evidence>
<evidence type="ECO:0000256" key="4">
    <source>
        <dbReference type="ARBA" id="ARBA00016056"/>
    </source>
</evidence>
<dbReference type="Pfam" id="PF02221">
    <property type="entry name" value="E1_DerP2_DerF2"/>
    <property type="match status" value="1"/>
</dbReference>
<evidence type="ECO:0000256" key="8">
    <source>
        <dbReference type="SAM" id="SignalP"/>
    </source>
</evidence>
<evidence type="ECO:0000256" key="2">
    <source>
        <dbReference type="ARBA" id="ARBA00006370"/>
    </source>
</evidence>
<feature type="signal peptide" evidence="8">
    <location>
        <begin position="1"/>
        <end position="20"/>
    </location>
</feature>
<evidence type="ECO:0000313" key="11">
    <source>
        <dbReference type="Proteomes" id="UP001479436"/>
    </source>
</evidence>
<keyword evidence="11" id="KW-1185">Reference proteome</keyword>
<evidence type="ECO:0000256" key="6">
    <source>
        <dbReference type="ARBA" id="ARBA00022729"/>
    </source>
</evidence>
<feature type="domain" description="MD-2-related lipid-recognition" evidence="9">
    <location>
        <begin position="53"/>
        <end position="173"/>
    </location>
</feature>
<evidence type="ECO:0000256" key="7">
    <source>
        <dbReference type="ARBA" id="ARBA00023055"/>
    </source>
</evidence>
<keyword evidence="5" id="KW-0813">Transport</keyword>